<evidence type="ECO:0000313" key="2">
    <source>
        <dbReference type="Proteomes" id="UP001250932"/>
    </source>
</evidence>
<proteinExistence type="predicted"/>
<dbReference type="EMBL" id="JAQOUE010000001">
    <property type="protein sequence ID" value="MDT7041207.1"/>
    <property type="molecule type" value="Genomic_DNA"/>
</dbReference>
<comment type="caution">
    <text evidence="1">The sequence shown here is derived from an EMBL/GenBank/DDBJ whole genome shotgun (WGS) entry which is preliminary data.</text>
</comment>
<dbReference type="RefSeq" id="WP_313831563.1">
    <property type="nucleotide sequence ID" value="NZ_JAQOUE010000001.1"/>
</dbReference>
<name>A0ABU3K490_9BACT</name>
<dbReference type="Pfam" id="PF14518">
    <property type="entry name" value="Haem_oxygenas_2"/>
    <property type="match status" value="1"/>
</dbReference>
<keyword evidence="2" id="KW-1185">Reference proteome</keyword>
<organism evidence="1 2">
    <name type="scientific">Candidatus Nitronereus thalassa</name>
    <dbReference type="NCBI Taxonomy" id="3020898"/>
    <lineage>
        <taxon>Bacteria</taxon>
        <taxon>Pseudomonadati</taxon>
        <taxon>Nitrospirota</taxon>
        <taxon>Nitrospiria</taxon>
        <taxon>Nitrospirales</taxon>
        <taxon>Nitrospiraceae</taxon>
        <taxon>Candidatus Nitronereus</taxon>
    </lineage>
</organism>
<dbReference type="InterPro" id="IPR016084">
    <property type="entry name" value="Haem_Oase-like_multi-hlx"/>
</dbReference>
<dbReference type="SUPFAM" id="SSF48613">
    <property type="entry name" value="Heme oxygenase-like"/>
    <property type="match status" value="1"/>
</dbReference>
<accession>A0ABU3K490</accession>
<protein>
    <submittedName>
        <fullName evidence="1">Iron-containing redox enzyme family protein</fullName>
    </submittedName>
</protein>
<evidence type="ECO:0000313" key="1">
    <source>
        <dbReference type="EMBL" id="MDT7041207.1"/>
    </source>
</evidence>
<dbReference type="Gene3D" id="1.20.910.10">
    <property type="entry name" value="Heme oxygenase-like"/>
    <property type="match status" value="1"/>
</dbReference>
<gene>
    <name evidence="1" type="ORF">PPG34_02515</name>
</gene>
<reference evidence="1 2" key="1">
    <citation type="journal article" date="2023" name="ISME J.">
        <title>Cultivation and genomic characterization of novel and ubiquitous marine nitrite-oxidizing bacteria from the Nitrospirales.</title>
        <authorList>
            <person name="Mueller A.J."/>
            <person name="Daebeler A."/>
            <person name="Herbold C.W."/>
            <person name="Kirkegaard R.H."/>
            <person name="Daims H."/>
        </authorList>
    </citation>
    <scope>NUCLEOTIDE SEQUENCE [LARGE SCALE GENOMIC DNA]</scope>
    <source>
        <strain evidence="1 2">EB</strain>
    </source>
</reference>
<dbReference type="Proteomes" id="UP001250932">
    <property type="component" value="Unassembled WGS sequence"/>
</dbReference>
<sequence length="260" mass="29508">MPASVDAALQTDRYAQWLKDIVHETSDRAHAVAHHEAWYQFSDASIPSHKHHALLIGFWPLIERFPQFLALNLLKCVYGEDVALNRARGWLVKNLRIEQRHAEWYRDWAECAGISREKLYRGDRPAASTAITDWCWHICESGGLAEGMAATNFAIEGVTGDWCEMVWRSPHYRTFFPENQQKKAMKWIQAHAAYDDLHPIEALDIIYALLGDNPDTKDIQKVKSAILKSLDLYHLALETGMAVGYAPAAFGTDRADSSTK</sequence>